<comment type="caution">
    <text evidence="5">The sequence shown here is derived from an EMBL/GenBank/DDBJ whole genome shotgun (WGS) entry which is preliminary data.</text>
</comment>
<dbReference type="Gene3D" id="3.40.50.2300">
    <property type="match status" value="2"/>
</dbReference>
<evidence type="ECO:0000256" key="2">
    <source>
        <dbReference type="ARBA" id="ARBA00023125"/>
    </source>
</evidence>
<dbReference type="EMBL" id="LZSF01000002">
    <property type="protein sequence ID" value="OBA93019.1"/>
    <property type="molecule type" value="Genomic_DNA"/>
</dbReference>
<dbReference type="GO" id="GO:0000976">
    <property type="term" value="F:transcription cis-regulatory region binding"/>
    <property type="evidence" value="ECO:0007669"/>
    <property type="project" value="TreeGrafter"/>
</dbReference>
<feature type="domain" description="HTH lacI-type" evidence="4">
    <location>
        <begin position="2"/>
        <end position="57"/>
    </location>
</feature>
<dbReference type="Pfam" id="PF00356">
    <property type="entry name" value="LacI"/>
    <property type="match status" value="1"/>
</dbReference>
<dbReference type="Gene3D" id="1.10.260.40">
    <property type="entry name" value="lambda repressor-like DNA-binding domains"/>
    <property type="match status" value="1"/>
</dbReference>
<dbReference type="SUPFAM" id="SSF53822">
    <property type="entry name" value="Periplasmic binding protein-like I"/>
    <property type="match status" value="1"/>
</dbReference>
<gene>
    <name evidence="5" type="ORF">A5642_00615</name>
</gene>
<keyword evidence="1" id="KW-0805">Transcription regulation</keyword>
<dbReference type="CDD" id="cd01392">
    <property type="entry name" value="HTH_LacI"/>
    <property type="match status" value="1"/>
</dbReference>
<dbReference type="AlphaFoldDB" id="A0A1A0N5I1"/>
<evidence type="ECO:0000313" key="6">
    <source>
        <dbReference type="Proteomes" id="UP000093962"/>
    </source>
</evidence>
<keyword evidence="2" id="KW-0238">DNA-binding</keyword>
<reference evidence="5 6" key="1">
    <citation type="submission" date="2016-06" db="EMBL/GenBank/DDBJ databases">
        <authorList>
            <person name="Kjaerup R.B."/>
            <person name="Dalgaard T.S."/>
            <person name="Juul-Madsen H.R."/>
        </authorList>
    </citation>
    <scope>NUCLEOTIDE SEQUENCE [LARGE SCALE GENOMIC DNA]</scope>
    <source>
        <strain evidence="5 6">1199456.5</strain>
    </source>
</reference>
<dbReference type="Proteomes" id="UP000093962">
    <property type="component" value="Unassembled WGS sequence"/>
</dbReference>
<evidence type="ECO:0000259" key="4">
    <source>
        <dbReference type="PROSITE" id="PS50932"/>
    </source>
</evidence>
<accession>A0A1A0N5I1</accession>
<dbReference type="OrthoDB" id="9816215at2"/>
<dbReference type="PANTHER" id="PTHR30146:SF153">
    <property type="entry name" value="LACTOSE OPERON REPRESSOR"/>
    <property type="match status" value="1"/>
</dbReference>
<dbReference type="InterPro" id="IPR028082">
    <property type="entry name" value="Peripla_BP_I"/>
</dbReference>
<dbReference type="InterPro" id="IPR010982">
    <property type="entry name" value="Lambda_DNA-bd_dom_sf"/>
</dbReference>
<dbReference type="GO" id="GO:0003700">
    <property type="term" value="F:DNA-binding transcription factor activity"/>
    <property type="evidence" value="ECO:0007669"/>
    <property type="project" value="TreeGrafter"/>
</dbReference>
<evidence type="ECO:0000256" key="1">
    <source>
        <dbReference type="ARBA" id="ARBA00023015"/>
    </source>
</evidence>
<dbReference type="PROSITE" id="PS50932">
    <property type="entry name" value="HTH_LACI_2"/>
    <property type="match status" value="1"/>
</dbReference>
<proteinExistence type="predicted"/>
<dbReference type="SUPFAM" id="SSF47413">
    <property type="entry name" value="lambda repressor-like DNA-binding domains"/>
    <property type="match status" value="1"/>
</dbReference>
<dbReference type="SMART" id="SM00354">
    <property type="entry name" value="HTH_LACI"/>
    <property type="match status" value="1"/>
</dbReference>
<sequence length="334" mass="35818">MASSRDVALRAGVSRSTVSQIMNGHEHRFTADTVARVREVAEGIGYRPSAAARTLARGTSDIVITLVPNITFGPRLREFIDVFSGELEREGYTHLLRLATSGEGFDDALLSLRPHAVVSLAPIDEVDRRRLERHGVLVVEQPAAVQERLDIAIGQRQARHLAARGYRAVAAAVPVDLREQRFSAPRAAGVHDWSLRNGVQLLPTLQIDLASGGAVKAVSSLPPDAVIGIAAYNDEVALAVLGAAQRLGRNVPAELGVIGADNSLIAQLTTPTITTIDFDLEFSARYMVQLIITGQDALEPSAAIEVTSRLRLIAGDSTARLPEGTVLPAPDDWQ</sequence>
<dbReference type="InterPro" id="IPR000843">
    <property type="entry name" value="HTH_LacI"/>
</dbReference>
<evidence type="ECO:0000256" key="3">
    <source>
        <dbReference type="ARBA" id="ARBA00023163"/>
    </source>
</evidence>
<organism evidence="5 6">
    <name type="scientific">Mycolicibacterium mucogenicum</name>
    <name type="common">Mycobacterium mucogenicum</name>
    <dbReference type="NCBI Taxonomy" id="56689"/>
    <lineage>
        <taxon>Bacteria</taxon>
        <taxon>Bacillati</taxon>
        <taxon>Actinomycetota</taxon>
        <taxon>Actinomycetes</taxon>
        <taxon>Mycobacteriales</taxon>
        <taxon>Mycobacteriaceae</taxon>
        <taxon>Mycolicibacterium</taxon>
    </lineage>
</organism>
<keyword evidence="3" id="KW-0804">Transcription</keyword>
<protein>
    <recommendedName>
        <fullName evidence="4">HTH lacI-type domain-containing protein</fullName>
    </recommendedName>
</protein>
<dbReference type="InterPro" id="IPR046335">
    <property type="entry name" value="LacI/GalR-like_sensor"/>
</dbReference>
<dbReference type="RefSeq" id="WP_064857239.1">
    <property type="nucleotide sequence ID" value="NZ_LZSF01000002.1"/>
</dbReference>
<dbReference type="PANTHER" id="PTHR30146">
    <property type="entry name" value="LACI-RELATED TRANSCRIPTIONAL REPRESSOR"/>
    <property type="match status" value="1"/>
</dbReference>
<name>A0A1A0N5I1_MYCMU</name>
<evidence type="ECO:0000313" key="5">
    <source>
        <dbReference type="EMBL" id="OBA93019.1"/>
    </source>
</evidence>
<dbReference type="Pfam" id="PF13377">
    <property type="entry name" value="Peripla_BP_3"/>
    <property type="match status" value="1"/>
</dbReference>